<evidence type="ECO:0000256" key="16">
    <source>
        <dbReference type="PIRNR" id="PIRNR003383"/>
    </source>
</evidence>
<evidence type="ECO:0000256" key="15">
    <source>
        <dbReference type="HAMAP-Rule" id="MF_04000"/>
    </source>
</evidence>
<evidence type="ECO:0000256" key="6">
    <source>
        <dbReference type="ARBA" id="ARBA00022741"/>
    </source>
</evidence>
<evidence type="ECO:0000256" key="12">
    <source>
        <dbReference type="ARBA" id="ARBA00034617"/>
    </source>
</evidence>
<comment type="function">
    <text evidence="14 15">ATP-dependent DNA 3'-5' helicase required for initiation of viral DNA replication. It forms a complex with the viral E2 protein. The E1-E2 complex binds to the replication origin which contains binding sites for both proteins. During the initial step, a dimer of E1 interacts with a dimer of protein E2 leading to a complex that binds the viral origin of replication with high specificity. Then, a second dimer of E1 displaces the E2 dimer in an ATP-dependent manner to form the E1 tetramer. Following this, two E1 monomers are added to each half of the site, which results in the formation of two E1 trimers on the viral ori. Subsequently, two hexamers will be created. The double hexamer acts as a bi-directional helicase machinery and unwinds the viral DNA and then recruits the host DNA polymerase to start replication.</text>
</comment>
<evidence type="ECO:0000256" key="7">
    <source>
        <dbReference type="ARBA" id="ARBA00022801"/>
    </source>
</evidence>
<comment type="caution">
    <text evidence="15">Lacks conserved residue(s) required for the propagation of feature annotation.</text>
</comment>
<evidence type="ECO:0000256" key="13">
    <source>
        <dbReference type="ARBA" id="ARBA00048988"/>
    </source>
</evidence>
<dbReference type="Gene3D" id="1.10.10.510">
    <property type="entry name" value="Zinc finger, large T-antigen D1 domain"/>
    <property type="match status" value="1"/>
</dbReference>
<feature type="region of interest" description="DNA-binding region" evidence="15">
    <location>
        <begin position="176"/>
        <end position="342"/>
    </location>
</feature>
<evidence type="ECO:0000256" key="14">
    <source>
        <dbReference type="ARBA" id="ARBA00093297"/>
    </source>
</evidence>
<dbReference type="GO" id="GO:0016817">
    <property type="term" value="F:hydrolase activity, acting on acid anhydrides"/>
    <property type="evidence" value="ECO:0007669"/>
    <property type="project" value="InterPro"/>
</dbReference>
<dbReference type="InterPro" id="IPR046935">
    <property type="entry name" value="PPV_E1_DBD_sf"/>
</dbReference>
<evidence type="ECO:0000256" key="3">
    <source>
        <dbReference type="ARBA" id="ARBA00022553"/>
    </source>
</evidence>
<feature type="modified residue" description="Phosphoserine; by host" evidence="15">
    <location>
        <position position="90"/>
    </location>
</feature>
<dbReference type="EMBL" id="KF444057">
    <property type="protein sequence ID" value="AHY96049.1"/>
    <property type="molecule type" value="Genomic_DNA"/>
</dbReference>
<dbReference type="Gene3D" id="3.40.50.300">
    <property type="entry name" value="P-loop containing nucleotide triphosphate hydrolases"/>
    <property type="match status" value="1"/>
</dbReference>
<gene>
    <name evidence="15 20" type="primary">E1</name>
</gene>
<sequence length="638" mass="71956">MDCEGTNEEGRGCTGWFSVEAIVEKHTGDTISDDETDNSSDTGSDLIGFIDDSSISDYAEQEVTQALFQAQQKQANTKAVRNLKRKLLGSQNSPLQDITNQHRQQSDSQQNTHQVNNSQAKRRAVDSVPDSGYGYTEVETLTPVQVDKQYEENGGLPSVCSQGGSNASVEDIDVDTHVNSVTQICELLKCSNVKAALLSKFKTVYGVSFAELVRVFKSDKTCCSDWVCAAFGVAGSVAESIKSLIQQYCLYYHIQCLTCNWGVIVLMLVRFTCAKNRTTIKNCLCMLLNVPETQLLIEPPKLRSTAVALYFYKTGLSNISETYGDTPEWIVRQTQLEHSFDDATFDLSKMVQWAFDHDITDDSEIAFKYAQLADIDSNAAAFLKSNCQAKYVKDCATMTRHYKRAQKRSMCMSQWLQYRCSKIEEGGSWKEIAKFLRFQHVNFIYFLQVLKQFLKGTPKHNCIVIYGPPNTGKSQFAMSFIKFMQGSVISYVNSNSHFWLQPLEDAKVAVLDDATYSCWLYIDKYLRNFLDGNPCCIDRKHRSLLQVTCPPLIITSNINPQEDNSLLYLHSRVTVIPFPNTFPFDSNGNPVYALTDVNWKSFFSTTWSRLDLEEDADKENGEPLPAFKCVPGENTRLL</sequence>
<dbReference type="KEGG" id="vg:1496944"/>
<dbReference type="InterPro" id="IPR046832">
    <property type="entry name" value="PPV_E1_DBD"/>
</dbReference>
<accession>A0A219KXM9</accession>
<keyword evidence="2 15" id="KW-0244">Early protein</keyword>
<evidence type="ECO:0000256" key="17">
    <source>
        <dbReference type="SAM" id="MobiDB-lite"/>
    </source>
</evidence>
<dbReference type="SMR" id="A0A219KXM9"/>
<dbReference type="PIRSF" id="PIRSF003383">
    <property type="entry name" value="Rep_E1_papillomaV"/>
    <property type="match status" value="1"/>
</dbReference>
<dbReference type="EMBL" id="KF444056">
    <property type="protein sequence ID" value="AHY96042.1"/>
    <property type="molecule type" value="Genomic_DNA"/>
</dbReference>
<feature type="short sequence motif" description="Nuclear localization signal" evidence="15">
    <location>
        <begin position="84"/>
        <end position="86"/>
    </location>
</feature>
<dbReference type="PROSITE" id="PS51206">
    <property type="entry name" value="SF3_HELICASE_1"/>
    <property type="match status" value="1"/>
</dbReference>
<keyword evidence="6 15" id="KW-0547">Nucleotide-binding</keyword>
<reference evidence="20" key="1">
    <citation type="submission" date="2013-07" db="EMBL/GenBank/DDBJ databases">
        <title>Evolution and classification of Alphapapillomavirus complete genome variants.</title>
        <authorList>
            <person name="Chen Z."/>
            <person name="Burk R."/>
        </authorList>
    </citation>
    <scope>NUCLEOTIDE SEQUENCE</scope>
    <source>
        <strain evidence="19">Qv02168</strain>
        <strain evidence="20">Qv27343</strain>
    </source>
</reference>
<comment type="subunit">
    <text evidence="15">Can form hexamers. Interacts with E2 protein; this interaction increases E1 DNA binding specificity. Interacts with host DNA polymerase subunit POLA2. Interacts with host single stranded DNA-binding protein RPA1. Interacts with host TOP1; this interaction stimulates the enzymatic activity of TOP1.</text>
</comment>
<evidence type="ECO:0000256" key="2">
    <source>
        <dbReference type="ARBA" id="ARBA00022518"/>
    </source>
</evidence>
<evidence type="ECO:0000256" key="9">
    <source>
        <dbReference type="ARBA" id="ARBA00022840"/>
    </source>
</evidence>
<comment type="similarity">
    <text evidence="15 16">Belongs to the papillomaviridae E1 protein family.</text>
</comment>
<dbReference type="InterPro" id="IPR016393">
    <property type="entry name" value="Rep_E1_papillomaV"/>
</dbReference>
<keyword evidence="4 15" id="KW-1048">Host nucleus</keyword>
<proteinExistence type="inferred from homology"/>
<name>A0A219KXM9_HPV26</name>
<keyword evidence="7 15" id="KW-0378">Hydrolase</keyword>
<evidence type="ECO:0000313" key="20">
    <source>
        <dbReference type="EMBL" id="AHY96049.1"/>
    </source>
</evidence>
<dbReference type="HAMAP" id="MF_04000">
    <property type="entry name" value="PPV_E1"/>
    <property type="match status" value="1"/>
</dbReference>
<feature type="binding site" evidence="15">
    <location>
        <begin position="467"/>
        <end position="474"/>
    </location>
    <ligand>
        <name>ATP</name>
        <dbReference type="ChEBI" id="CHEBI:30616"/>
    </ligand>
</feature>
<dbReference type="GO" id="GO:0043138">
    <property type="term" value="F:3'-5' DNA helicase activity"/>
    <property type="evidence" value="ECO:0007669"/>
    <property type="project" value="UniProtKB-UniRule"/>
</dbReference>
<keyword evidence="3 15" id="KW-0597">Phosphoprotein</keyword>
<dbReference type="InterPro" id="IPR037102">
    <property type="entry name" value="Znf_lg_T-Ag_D1_dom_sf"/>
</dbReference>
<dbReference type="EC" id="5.6.2.4" evidence="15 16"/>
<comment type="catalytic activity">
    <reaction evidence="12 15">
        <text>Couples ATP hydrolysis with the unwinding of duplex DNA by translocating in the 3'-5' direction.</text>
        <dbReference type="EC" id="5.6.2.4"/>
    </reaction>
</comment>
<evidence type="ECO:0000313" key="19">
    <source>
        <dbReference type="EMBL" id="AHY96042.1"/>
    </source>
</evidence>
<dbReference type="InterPro" id="IPR001177">
    <property type="entry name" value="PPV_DNA_helicase_E1_C"/>
</dbReference>
<dbReference type="SUPFAM" id="SSF52540">
    <property type="entry name" value="P-loop containing nucleoside triphosphate hydrolases"/>
    <property type="match status" value="1"/>
</dbReference>
<feature type="domain" description="SF3 helicase" evidence="18">
    <location>
        <begin position="441"/>
        <end position="591"/>
    </location>
</feature>
<dbReference type="Gene3D" id="3.40.1310.10">
    <property type="match status" value="1"/>
</dbReference>
<dbReference type="Pfam" id="PF00519">
    <property type="entry name" value="PPV_E1_C"/>
    <property type="match status" value="1"/>
</dbReference>
<evidence type="ECO:0000256" key="8">
    <source>
        <dbReference type="ARBA" id="ARBA00022806"/>
    </source>
</evidence>
<dbReference type="RefSeq" id="NP_041784.1">
    <property type="nucleotide sequence ID" value="NC_001583.1"/>
</dbReference>
<keyword evidence="10 15" id="KW-0238">DNA-binding</keyword>
<feature type="modified residue" description="Phosphoserine; by host" evidence="15">
    <location>
        <position position="93"/>
    </location>
</feature>
<keyword evidence="9 15" id="KW-0067">ATP-binding</keyword>
<dbReference type="InterPro" id="IPR014015">
    <property type="entry name" value="Helicase_SF3_DNA-vir"/>
</dbReference>
<keyword evidence="8 15" id="KW-0347">Helicase</keyword>
<dbReference type="GO" id="GO:0005524">
    <property type="term" value="F:ATP binding"/>
    <property type="evidence" value="ECO:0007669"/>
    <property type="project" value="UniProtKB-UniRule"/>
</dbReference>
<evidence type="ECO:0000256" key="5">
    <source>
        <dbReference type="ARBA" id="ARBA00022705"/>
    </source>
</evidence>
<dbReference type="Pfam" id="PF20450">
    <property type="entry name" value="PPV_E1_DBD"/>
    <property type="match status" value="1"/>
</dbReference>
<evidence type="ECO:0000256" key="1">
    <source>
        <dbReference type="ARBA" id="ARBA00004147"/>
    </source>
</evidence>
<organismHost>
    <name type="scientific">Homo sapiens</name>
    <name type="common">Human</name>
    <dbReference type="NCBI Taxonomy" id="9606"/>
</organismHost>
<dbReference type="SUPFAM" id="SSF55464">
    <property type="entry name" value="Origin of replication-binding domain, RBD-like"/>
    <property type="match status" value="1"/>
</dbReference>
<dbReference type="GO" id="GO:0042025">
    <property type="term" value="C:host cell nucleus"/>
    <property type="evidence" value="ECO:0007669"/>
    <property type="project" value="UniProtKB-SubCell"/>
</dbReference>
<organism evidence="20">
    <name type="scientific">Human papillomavirus type 26</name>
    <dbReference type="NCBI Taxonomy" id="333762"/>
    <lineage>
        <taxon>Viruses</taxon>
        <taxon>Monodnaviria</taxon>
        <taxon>Shotokuvirae</taxon>
        <taxon>Cossaviricota</taxon>
        <taxon>Papovaviricetes</taxon>
        <taxon>Zurhausenvirales</taxon>
        <taxon>Papillomaviridae</taxon>
        <taxon>Firstpapillomavirinae</taxon>
        <taxon>Alphapapillomavirus</taxon>
        <taxon>Alphapapillomavirus 5</taxon>
    </lineage>
</organism>
<dbReference type="InterPro" id="IPR014000">
    <property type="entry name" value="PPV_DNA_helicase_E1_N"/>
</dbReference>
<comment type="PTM">
    <text evidence="15">Phosphorylated.</text>
</comment>
<keyword evidence="11 15" id="KW-0413">Isomerase</keyword>
<dbReference type="GO" id="GO:0003677">
    <property type="term" value="F:DNA binding"/>
    <property type="evidence" value="ECO:0007669"/>
    <property type="project" value="UniProtKB-UniRule"/>
</dbReference>
<evidence type="ECO:0000259" key="18">
    <source>
        <dbReference type="PROSITE" id="PS51206"/>
    </source>
</evidence>
<comment type="catalytic activity">
    <reaction evidence="13 15 16">
        <text>ATP + H2O = ADP + phosphate + H(+)</text>
        <dbReference type="Rhea" id="RHEA:13065"/>
        <dbReference type="ChEBI" id="CHEBI:15377"/>
        <dbReference type="ChEBI" id="CHEBI:15378"/>
        <dbReference type="ChEBI" id="CHEBI:30616"/>
        <dbReference type="ChEBI" id="CHEBI:43474"/>
        <dbReference type="ChEBI" id="CHEBI:456216"/>
        <dbReference type="EC" id="5.6.2.4"/>
    </reaction>
</comment>
<evidence type="ECO:0000256" key="10">
    <source>
        <dbReference type="ARBA" id="ARBA00023125"/>
    </source>
</evidence>
<dbReference type="InterPro" id="IPR027417">
    <property type="entry name" value="P-loop_NTPase"/>
</dbReference>
<keyword evidence="5 15" id="KW-0235">DNA replication</keyword>
<dbReference type="GeneID" id="1496944"/>
<feature type="region of interest" description="Disordered" evidence="17">
    <location>
        <begin position="90"/>
        <end position="133"/>
    </location>
</feature>
<comment type="function">
    <text evidence="16">ATP-dependent DNA helicase required for initiation of viral DNA replication. It forms a complex with the viral E2 protein. The E1-E2 complex binds to the replication origin which contains binding sites for both proteins.</text>
</comment>
<feature type="compositionally biased region" description="Polar residues" evidence="17">
    <location>
        <begin position="90"/>
        <end position="119"/>
    </location>
</feature>
<comment type="subcellular location">
    <subcellularLocation>
        <location evidence="1 15">Host nucleus</location>
    </subcellularLocation>
</comment>
<evidence type="ECO:0000256" key="4">
    <source>
        <dbReference type="ARBA" id="ARBA00022562"/>
    </source>
</evidence>
<dbReference type="Pfam" id="PF00524">
    <property type="entry name" value="PPV_E1_N"/>
    <property type="match status" value="1"/>
</dbReference>
<evidence type="ECO:0000256" key="11">
    <source>
        <dbReference type="ARBA" id="ARBA00023235"/>
    </source>
</evidence>
<dbReference type="GO" id="GO:0006260">
    <property type="term" value="P:DNA replication"/>
    <property type="evidence" value="ECO:0007669"/>
    <property type="project" value="UniProtKB-UniRule"/>
</dbReference>
<protein>
    <recommendedName>
        <fullName evidence="15 16">Replication protein E1</fullName>
        <ecNumber evidence="15 16">5.6.2.4</ecNumber>
    </recommendedName>
    <alternativeName>
        <fullName evidence="15">ATP-dependent helicase E1</fullName>
    </alternativeName>
    <alternativeName>
        <fullName evidence="15">DNA 3'-5' helicase E1</fullName>
    </alternativeName>
</protein>
<dbReference type="OrthoDB" id="4795at10239"/>